<dbReference type="Gene3D" id="3.40.50.1010">
    <property type="entry name" value="5'-nuclease"/>
    <property type="match status" value="1"/>
</dbReference>
<evidence type="ECO:0008006" key="3">
    <source>
        <dbReference type="Google" id="ProtNLM"/>
    </source>
</evidence>
<sequence>MKGVATNPLKRRILDAVRHIYAYIRHPPHTAQQIIEKEISKLGDKSRLILYVDGHQANEKQATHDARGATRAVAKAEAQKLLSEIKDRVKKDLSVRKWRLDNTDKSIKKSFYWNVHDRAPFCRHMEHSGWTVQTAATEADVAIAREIEPGDVAISRDCDMLIYGRICMLYRRISRGRFLVHDIQEVAASLDLTRAQLTILGVVSHNDYNRNISSLGTATNHKIIRELSHAESEKMVQSYLSHDQVALKNTTKESLALSTRVFVHFKQ</sequence>
<proteinExistence type="predicted"/>
<reference evidence="1" key="1">
    <citation type="submission" date="2021-07" db="EMBL/GenBank/DDBJ databases">
        <title>Draft genome of Mortierella alpina, strain LL118, isolated from an aspen leaf litter sample.</title>
        <authorList>
            <person name="Yang S."/>
            <person name="Vinatzer B.A."/>
        </authorList>
    </citation>
    <scope>NUCLEOTIDE SEQUENCE</scope>
    <source>
        <strain evidence="1">LL118</strain>
    </source>
</reference>
<dbReference type="EMBL" id="JAIFTL010000461">
    <property type="protein sequence ID" value="KAG9319415.1"/>
    <property type="molecule type" value="Genomic_DNA"/>
</dbReference>
<accession>A0A9P7ZXD7</accession>
<evidence type="ECO:0000313" key="1">
    <source>
        <dbReference type="EMBL" id="KAG9319415.1"/>
    </source>
</evidence>
<dbReference type="InterPro" id="IPR029060">
    <property type="entry name" value="PIN-like_dom_sf"/>
</dbReference>
<dbReference type="Proteomes" id="UP000717515">
    <property type="component" value="Unassembled WGS sequence"/>
</dbReference>
<gene>
    <name evidence="1" type="ORF">KVV02_002475</name>
</gene>
<comment type="caution">
    <text evidence="1">The sequence shown here is derived from an EMBL/GenBank/DDBJ whole genome shotgun (WGS) entry which is preliminary data.</text>
</comment>
<dbReference type="AlphaFoldDB" id="A0A9P7ZXD7"/>
<dbReference type="SUPFAM" id="SSF88723">
    <property type="entry name" value="PIN domain-like"/>
    <property type="match status" value="1"/>
</dbReference>
<name>A0A9P7ZXD7_MORAP</name>
<organism evidence="1 2">
    <name type="scientific">Mortierella alpina</name>
    <name type="common">Oleaginous fungus</name>
    <name type="synonym">Mortierella renispora</name>
    <dbReference type="NCBI Taxonomy" id="64518"/>
    <lineage>
        <taxon>Eukaryota</taxon>
        <taxon>Fungi</taxon>
        <taxon>Fungi incertae sedis</taxon>
        <taxon>Mucoromycota</taxon>
        <taxon>Mortierellomycotina</taxon>
        <taxon>Mortierellomycetes</taxon>
        <taxon>Mortierellales</taxon>
        <taxon>Mortierellaceae</taxon>
        <taxon>Mortierella</taxon>
    </lineage>
</organism>
<protein>
    <recommendedName>
        <fullName evidence="3">XPG-I domain-containing protein</fullName>
    </recommendedName>
</protein>
<evidence type="ECO:0000313" key="2">
    <source>
        <dbReference type="Proteomes" id="UP000717515"/>
    </source>
</evidence>